<proteinExistence type="predicted"/>
<reference evidence="1" key="1">
    <citation type="submission" date="2019-02" db="EMBL/GenBank/DDBJ databases">
        <authorList>
            <consortium name="Pathogen Informatics"/>
        </authorList>
    </citation>
    <scope>NUCLEOTIDE SEQUENCE</scope>
    <source>
        <strain evidence="1">3012STDY6733949</strain>
    </source>
</reference>
<accession>A0A449H9V6</accession>
<protein>
    <submittedName>
        <fullName evidence="1">Uncharacterized protein</fullName>
    </submittedName>
</protein>
<sequence length="161" mass="18718">MPDRCPFTSAEVALMRYRVDDIGPFLAEGEYAVEGWRRSEGCGGGHGFHYEHTKTALVGRRCEWLEDAWYPDGRVRLWRNGRVLWEARITYKRLLAWRESLPFGVIHAARVWWRTAPVWTRDLPRLEELALRQLDALEPPAPEPADLLDLLDDDTEEHAHA</sequence>
<name>A0A449H9V6_NOCFR</name>
<organism evidence="1">
    <name type="scientific">Nocardia farcinica</name>
    <dbReference type="NCBI Taxonomy" id="37329"/>
    <lineage>
        <taxon>Bacteria</taxon>
        <taxon>Bacillati</taxon>
        <taxon>Actinomycetota</taxon>
        <taxon>Actinomycetes</taxon>
        <taxon>Mycobacteriales</taxon>
        <taxon>Nocardiaceae</taxon>
        <taxon>Nocardia</taxon>
    </lineage>
</organism>
<dbReference type="EMBL" id="CAACYE010000005">
    <property type="protein sequence ID" value="VFA81558.1"/>
    <property type="molecule type" value="Genomic_DNA"/>
</dbReference>
<gene>
    <name evidence="1" type="ORF">NCTC1935_00164</name>
</gene>
<evidence type="ECO:0000313" key="1">
    <source>
        <dbReference type="EMBL" id="VFA81558.1"/>
    </source>
</evidence>
<dbReference type="AlphaFoldDB" id="A0A449H9V6"/>